<feature type="region of interest" description="Disordered" evidence="1">
    <location>
        <begin position="1"/>
        <end position="32"/>
    </location>
</feature>
<proteinExistence type="predicted"/>
<evidence type="ECO:0008006" key="4">
    <source>
        <dbReference type="Google" id="ProtNLM"/>
    </source>
</evidence>
<name>A0ABD0JFG2_9CAEN</name>
<comment type="caution">
    <text evidence="2">The sequence shown here is derived from an EMBL/GenBank/DDBJ whole genome shotgun (WGS) entry which is preliminary data.</text>
</comment>
<accession>A0ABD0JFG2</accession>
<evidence type="ECO:0000256" key="1">
    <source>
        <dbReference type="SAM" id="MobiDB-lite"/>
    </source>
</evidence>
<dbReference type="EMBL" id="JACVVK020000461">
    <property type="protein sequence ID" value="KAK7473660.1"/>
    <property type="molecule type" value="Genomic_DNA"/>
</dbReference>
<protein>
    <recommendedName>
        <fullName evidence="4">SHSP domain-containing protein</fullName>
    </recommendedName>
</protein>
<gene>
    <name evidence="2" type="ORF">BaRGS_00035057</name>
</gene>
<dbReference type="Proteomes" id="UP001519460">
    <property type="component" value="Unassembled WGS sequence"/>
</dbReference>
<reference evidence="2 3" key="1">
    <citation type="journal article" date="2023" name="Sci. Data">
        <title>Genome assembly of the Korean intertidal mud-creeper Batillaria attramentaria.</title>
        <authorList>
            <person name="Patra A.K."/>
            <person name="Ho P.T."/>
            <person name="Jun S."/>
            <person name="Lee S.J."/>
            <person name="Kim Y."/>
            <person name="Won Y.J."/>
        </authorList>
    </citation>
    <scope>NUCLEOTIDE SEQUENCE [LARGE SCALE GENOMIC DNA]</scope>
    <source>
        <strain evidence="2">Wonlab-2016</strain>
    </source>
</reference>
<evidence type="ECO:0000313" key="2">
    <source>
        <dbReference type="EMBL" id="KAK7473660.1"/>
    </source>
</evidence>
<evidence type="ECO:0000313" key="3">
    <source>
        <dbReference type="Proteomes" id="UP001519460"/>
    </source>
</evidence>
<keyword evidence="3" id="KW-1185">Reference proteome</keyword>
<feature type="compositionally biased region" description="Basic and acidic residues" evidence="1">
    <location>
        <begin position="1"/>
        <end position="10"/>
    </location>
</feature>
<dbReference type="AlphaFoldDB" id="A0ABD0JFG2"/>
<sequence>MECEEREQPRLGKHVRTAPNSPPPSPANEDLPTKRYLSSLSCQSRSLSSLLWWRGVAFSSCLYREVIRSWRPCYLSCLPRVKGVACWTYLFQQDRSVFIAVLSGFTAFLEAEIELIEGVEGGGVIIILHGELPSHSFTNKRTSTGWVCVRYSRLSLPTSDEAESEIKQMEVEGVFIIRHGGHPRDTNK</sequence>
<organism evidence="2 3">
    <name type="scientific">Batillaria attramentaria</name>
    <dbReference type="NCBI Taxonomy" id="370345"/>
    <lineage>
        <taxon>Eukaryota</taxon>
        <taxon>Metazoa</taxon>
        <taxon>Spiralia</taxon>
        <taxon>Lophotrochozoa</taxon>
        <taxon>Mollusca</taxon>
        <taxon>Gastropoda</taxon>
        <taxon>Caenogastropoda</taxon>
        <taxon>Sorbeoconcha</taxon>
        <taxon>Cerithioidea</taxon>
        <taxon>Batillariidae</taxon>
        <taxon>Batillaria</taxon>
    </lineage>
</organism>